<feature type="non-terminal residue" evidence="6">
    <location>
        <position position="256"/>
    </location>
</feature>
<feature type="non-terminal residue" evidence="6">
    <location>
        <position position="1"/>
    </location>
</feature>
<evidence type="ECO:0000259" key="5">
    <source>
        <dbReference type="Pfam" id="PF13407"/>
    </source>
</evidence>
<accession>X1P4X8</accession>
<evidence type="ECO:0000313" key="6">
    <source>
        <dbReference type="EMBL" id="GAI37486.1"/>
    </source>
</evidence>
<evidence type="ECO:0000256" key="1">
    <source>
        <dbReference type="ARBA" id="ARBA00004196"/>
    </source>
</evidence>
<dbReference type="InterPro" id="IPR028082">
    <property type="entry name" value="Peripla_BP_I"/>
</dbReference>
<dbReference type="Gene3D" id="3.40.50.2300">
    <property type="match status" value="2"/>
</dbReference>
<dbReference type="PANTHER" id="PTHR46847:SF1">
    <property type="entry name" value="D-ALLOSE-BINDING PERIPLASMIC PROTEIN-RELATED"/>
    <property type="match status" value="1"/>
</dbReference>
<dbReference type="SUPFAM" id="SSF53822">
    <property type="entry name" value="Periplasmic binding protein-like I"/>
    <property type="match status" value="1"/>
</dbReference>
<evidence type="ECO:0000256" key="2">
    <source>
        <dbReference type="ARBA" id="ARBA00007639"/>
    </source>
</evidence>
<comment type="subcellular location">
    <subcellularLocation>
        <location evidence="1">Cell envelope</location>
    </subcellularLocation>
</comment>
<protein>
    <recommendedName>
        <fullName evidence="5">Periplasmic binding protein domain-containing protein</fullName>
    </recommendedName>
</protein>
<reference evidence="6" key="1">
    <citation type="journal article" date="2014" name="Front. Microbiol.">
        <title>High frequency of phylogenetically diverse reductive dehalogenase-homologous genes in deep subseafloor sedimentary metagenomes.</title>
        <authorList>
            <person name="Kawai M."/>
            <person name="Futagami T."/>
            <person name="Toyoda A."/>
            <person name="Takaki Y."/>
            <person name="Nishi S."/>
            <person name="Hori S."/>
            <person name="Arai W."/>
            <person name="Tsubouchi T."/>
            <person name="Morono Y."/>
            <person name="Uchiyama I."/>
            <person name="Ito T."/>
            <person name="Fujiyama A."/>
            <person name="Inagaki F."/>
            <person name="Takami H."/>
        </authorList>
    </citation>
    <scope>NUCLEOTIDE SEQUENCE</scope>
    <source>
        <strain evidence="6">Expedition CK06-06</strain>
    </source>
</reference>
<evidence type="ECO:0000256" key="4">
    <source>
        <dbReference type="SAM" id="MobiDB-lite"/>
    </source>
</evidence>
<feature type="region of interest" description="Disordered" evidence="4">
    <location>
        <begin position="1"/>
        <end position="24"/>
    </location>
</feature>
<name>X1P4X8_9ZZZZ</name>
<dbReference type="Pfam" id="PF13407">
    <property type="entry name" value="Peripla_BP_4"/>
    <property type="match status" value="1"/>
</dbReference>
<gene>
    <name evidence="6" type="ORF">S06H3_47862</name>
</gene>
<proteinExistence type="inferred from homology"/>
<evidence type="ECO:0000256" key="3">
    <source>
        <dbReference type="ARBA" id="ARBA00022729"/>
    </source>
</evidence>
<dbReference type="PANTHER" id="PTHR46847">
    <property type="entry name" value="D-ALLOSE-BINDING PERIPLASMIC PROTEIN-RELATED"/>
    <property type="match status" value="1"/>
</dbReference>
<dbReference type="EMBL" id="BARV01030100">
    <property type="protein sequence ID" value="GAI37486.1"/>
    <property type="molecule type" value="Genomic_DNA"/>
</dbReference>
<comment type="caution">
    <text evidence="6">The sequence shown here is derived from an EMBL/GenBank/DDBJ whole genome shotgun (WGS) entry which is preliminary data.</text>
</comment>
<feature type="compositionally biased region" description="Acidic residues" evidence="4">
    <location>
        <begin position="12"/>
        <end position="24"/>
    </location>
</feature>
<feature type="domain" description="Periplasmic binding protein" evidence="5">
    <location>
        <begin position="43"/>
        <end position="249"/>
    </location>
</feature>
<keyword evidence="3" id="KW-0732">Signal</keyword>
<organism evidence="6">
    <name type="scientific">marine sediment metagenome</name>
    <dbReference type="NCBI Taxonomy" id="412755"/>
    <lineage>
        <taxon>unclassified sequences</taxon>
        <taxon>metagenomes</taxon>
        <taxon>ecological metagenomes</taxon>
    </lineage>
</organism>
<dbReference type="InterPro" id="IPR025997">
    <property type="entry name" value="SBP_2_dom"/>
</dbReference>
<sequence length="256" mass="27699">GCKKAEEAATPAEEEGVAEEAPAEEAIEEEAVEEEEVFEPVTVGYSNGLITHAWRTQMMADIQQDFNLYKGMGWCDELIIQNAGFDVDLQINQIRNLINSGVDLLLINPNSVTALNPVIEEAVDAGVMVMVVDQTVASEVPYQVLGNSYQWMAGQAKWVFEKMGGKGKLVYLSGVDGQPANTDRDNGLMDTLADYPNIELLTKANGNWDPSTSQQAMADVLAAFPGIDAVVAHDGQVMGTLRAFESAGREFPIING</sequence>
<dbReference type="AlphaFoldDB" id="X1P4X8"/>
<dbReference type="GO" id="GO:0030313">
    <property type="term" value="C:cell envelope"/>
    <property type="evidence" value="ECO:0007669"/>
    <property type="project" value="UniProtKB-SubCell"/>
</dbReference>
<comment type="similarity">
    <text evidence="2">Belongs to the bacterial solute-binding protein 2 family.</text>
</comment>
<dbReference type="GO" id="GO:0030246">
    <property type="term" value="F:carbohydrate binding"/>
    <property type="evidence" value="ECO:0007669"/>
    <property type="project" value="UniProtKB-ARBA"/>
</dbReference>